<protein>
    <recommendedName>
        <fullName evidence="1">Uroporphyrinogen decarboxylase (URO-D) domain-containing protein</fullName>
    </recommendedName>
</protein>
<gene>
    <name evidence="2" type="ORF">TPELB_25850</name>
</gene>
<reference evidence="2 3" key="1">
    <citation type="submission" date="2024-04" db="EMBL/GenBank/DDBJ databases">
        <title>Isolation and characterization of novel acetogenic strains of the genera Terrisporobacter and Acetoanaerobium.</title>
        <authorList>
            <person name="Boeer T."/>
            <person name="Schueler M.A."/>
            <person name="Lueschen A."/>
            <person name="Eysell L."/>
            <person name="Droege J."/>
            <person name="Heinemann M."/>
            <person name="Engelhardt L."/>
            <person name="Basen M."/>
            <person name="Daniel R."/>
        </authorList>
    </citation>
    <scope>NUCLEOTIDE SEQUENCE [LARGE SCALE GENOMIC DNA]</scope>
    <source>
        <strain evidence="2 3">ELB</strain>
    </source>
</reference>
<dbReference type="Pfam" id="PF01208">
    <property type="entry name" value="URO-D"/>
    <property type="match status" value="1"/>
</dbReference>
<dbReference type="SUPFAM" id="SSF51726">
    <property type="entry name" value="UROD/MetE-like"/>
    <property type="match status" value="1"/>
</dbReference>
<organism evidence="2 3">
    <name type="scientific">Terrisporobacter petrolearius</name>
    <dbReference type="NCBI Taxonomy" id="1460447"/>
    <lineage>
        <taxon>Bacteria</taxon>
        <taxon>Bacillati</taxon>
        <taxon>Bacillota</taxon>
        <taxon>Clostridia</taxon>
        <taxon>Peptostreptococcales</taxon>
        <taxon>Peptostreptococcaceae</taxon>
        <taxon>Terrisporobacter</taxon>
    </lineage>
</organism>
<dbReference type="PANTHER" id="PTHR47099:SF1">
    <property type="entry name" value="METHYLCOBAMIDE:COM METHYLTRANSFERASE MTBA"/>
    <property type="match status" value="1"/>
</dbReference>
<name>A0ABZ3FEQ2_9FIRM</name>
<dbReference type="InterPro" id="IPR052024">
    <property type="entry name" value="Methanogen_methyltrans"/>
</dbReference>
<dbReference type="PANTHER" id="PTHR47099">
    <property type="entry name" value="METHYLCOBAMIDE:COM METHYLTRANSFERASE MTBA"/>
    <property type="match status" value="1"/>
</dbReference>
<evidence type="ECO:0000259" key="1">
    <source>
        <dbReference type="Pfam" id="PF01208"/>
    </source>
</evidence>
<feature type="domain" description="Uroporphyrinogen decarboxylase (URO-D)" evidence="1">
    <location>
        <begin position="22"/>
        <end position="338"/>
    </location>
</feature>
<proteinExistence type="predicted"/>
<dbReference type="Proteomes" id="UP001477947">
    <property type="component" value="Chromosome"/>
</dbReference>
<evidence type="ECO:0000313" key="3">
    <source>
        <dbReference type="Proteomes" id="UP001477947"/>
    </source>
</evidence>
<dbReference type="InterPro" id="IPR038071">
    <property type="entry name" value="UROD/MetE-like_sf"/>
</dbReference>
<dbReference type="RefSeq" id="WP_343337611.1">
    <property type="nucleotide sequence ID" value="NZ_CP154622.1"/>
</dbReference>
<accession>A0ABZ3FEQ2</accession>
<sequence>MGKIYDKEKINPVLFFSNGALYAGKQKGLSSEEFYFDMKKSYTAQKEIYEIHGSDDKPYYDLPHGEILDLGGELIIPESTYIQLPKVKRYPINSLDEAKSYTLPSIKKRKFTDLRIKFFEFVKKEGNVGVSISAGSPFSIVGYMVEPNLLMRWIVKEPEIVQKLLDQAIQYLCETADIYIEKFGVNNCSVHSNYPFESNDLISPRHFKKFALPAMIDIHEKLQNRGLKNYSIHLCGNHNRNLEYFKELKLEDGSFMSCDEKNDLKHVSKVLGSQYTYGGNISTNLLIGGTPSEVFEESIKIIRKMEDNRGGFALMPSCDLPIDANPQNIHAMFDAAKKFR</sequence>
<dbReference type="EMBL" id="CP154622">
    <property type="protein sequence ID" value="XAM42272.1"/>
    <property type="molecule type" value="Genomic_DNA"/>
</dbReference>
<dbReference type="Gene3D" id="3.20.20.210">
    <property type="match status" value="1"/>
</dbReference>
<evidence type="ECO:0000313" key="2">
    <source>
        <dbReference type="EMBL" id="XAM42272.1"/>
    </source>
</evidence>
<keyword evidence="3" id="KW-1185">Reference proteome</keyword>
<dbReference type="InterPro" id="IPR000257">
    <property type="entry name" value="Uroporphyrinogen_deCOase"/>
</dbReference>